<keyword evidence="2" id="KW-1185">Reference proteome</keyword>
<gene>
    <name evidence="1" type="ORF">QAD02_007719</name>
</gene>
<sequence>MIKQLIESDQKTWDLHIAEITFAYTTAPSDSTRLSPAYLNHGRELATPGSLSQESGRHRSGAETRLKRMHEALELAKSDIARSFTKQRHHYNLRRREWKPKEGDLVLKKIHTLSDKAKHYNAALDKKAVGPYTVVEGNPPVIFDLKDANGKITSHIHDNQDDYSFDDEVMGMINDDKASDNDSEVDQKSASLTNRSNEDTTESNDPSDSEQNNLENCASTSGRSTQPQEKSPHNVSG</sequence>
<reference evidence="1" key="1">
    <citation type="submission" date="2023-04" db="EMBL/GenBank/DDBJ databases">
        <title>A chromosome-level genome assembly of the parasitoid wasp Eretmocerus hayati.</title>
        <authorList>
            <person name="Zhong Y."/>
            <person name="Liu S."/>
            <person name="Liu Y."/>
        </authorList>
    </citation>
    <scope>NUCLEOTIDE SEQUENCE</scope>
    <source>
        <strain evidence="1">ZJU_SS_LIU_2023</strain>
    </source>
</reference>
<name>A0ACC2N6W5_9HYME</name>
<organism evidence="1 2">
    <name type="scientific">Eretmocerus hayati</name>
    <dbReference type="NCBI Taxonomy" id="131215"/>
    <lineage>
        <taxon>Eukaryota</taxon>
        <taxon>Metazoa</taxon>
        <taxon>Ecdysozoa</taxon>
        <taxon>Arthropoda</taxon>
        <taxon>Hexapoda</taxon>
        <taxon>Insecta</taxon>
        <taxon>Pterygota</taxon>
        <taxon>Neoptera</taxon>
        <taxon>Endopterygota</taxon>
        <taxon>Hymenoptera</taxon>
        <taxon>Apocrita</taxon>
        <taxon>Proctotrupomorpha</taxon>
        <taxon>Chalcidoidea</taxon>
        <taxon>Aphelinidae</taxon>
        <taxon>Aphelininae</taxon>
        <taxon>Eretmocerus</taxon>
    </lineage>
</organism>
<dbReference type="Proteomes" id="UP001239111">
    <property type="component" value="Chromosome 4"/>
</dbReference>
<accession>A0ACC2N6W5</accession>
<protein>
    <submittedName>
        <fullName evidence="1">Uncharacterized protein</fullName>
    </submittedName>
</protein>
<evidence type="ECO:0000313" key="1">
    <source>
        <dbReference type="EMBL" id="KAJ8666057.1"/>
    </source>
</evidence>
<proteinExistence type="predicted"/>
<dbReference type="EMBL" id="CM056744">
    <property type="protein sequence ID" value="KAJ8666057.1"/>
    <property type="molecule type" value="Genomic_DNA"/>
</dbReference>
<evidence type="ECO:0000313" key="2">
    <source>
        <dbReference type="Proteomes" id="UP001239111"/>
    </source>
</evidence>
<comment type="caution">
    <text evidence="1">The sequence shown here is derived from an EMBL/GenBank/DDBJ whole genome shotgun (WGS) entry which is preliminary data.</text>
</comment>